<dbReference type="AlphaFoldDB" id="A0A937X492"/>
<accession>A0A937X492</accession>
<feature type="modified residue" description="4-aspartylphosphate" evidence="1">
    <location>
        <position position="9"/>
    </location>
</feature>
<proteinExistence type="predicted"/>
<dbReference type="SUPFAM" id="SSF52172">
    <property type="entry name" value="CheY-like"/>
    <property type="match status" value="1"/>
</dbReference>
<name>A0A937X492_9BACT</name>
<evidence type="ECO:0000256" key="1">
    <source>
        <dbReference type="PROSITE-ProRule" id="PRU00169"/>
    </source>
</evidence>
<evidence type="ECO:0000313" key="4">
    <source>
        <dbReference type="Proteomes" id="UP000703893"/>
    </source>
</evidence>
<dbReference type="InterPro" id="IPR001789">
    <property type="entry name" value="Sig_transdc_resp-reg_receiver"/>
</dbReference>
<organism evidence="3 4">
    <name type="scientific">Candidatus Tanganyikabacteria bacterium</name>
    <dbReference type="NCBI Taxonomy" id="2961651"/>
    <lineage>
        <taxon>Bacteria</taxon>
        <taxon>Bacillati</taxon>
        <taxon>Candidatus Sericytochromatia</taxon>
        <taxon>Candidatus Tanganyikabacteria</taxon>
    </lineage>
</organism>
<dbReference type="EMBL" id="VGJX01000079">
    <property type="protein sequence ID" value="MBM3273929.1"/>
    <property type="molecule type" value="Genomic_DNA"/>
</dbReference>
<dbReference type="Gene3D" id="3.40.50.2300">
    <property type="match status" value="1"/>
</dbReference>
<comment type="caution">
    <text evidence="3">The sequence shown here is derived from an EMBL/GenBank/DDBJ whole genome shotgun (WGS) entry which is preliminary data.</text>
</comment>
<reference evidence="3 4" key="1">
    <citation type="submission" date="2019-03" db="EMBL/GenBank/DDBJ databases">
        <title>Lake Tanganyika Metagenome-Assembled Genomes (MAGs).</title>
        <authorList>
            <person name="Tran P."/>
        </authorList>
    </citation>
    <scope>NUCLEOTIDE SEQUENCE [LARGE SCALE GENOMIC DNA]</scope>
    <source>
        <strain evidence="3">K_DeepCast_65m_m2_236</strain>
    </source>
</reference>
<feature type="domain" description="Response regulatory" evidence="2">
    <location>
        <begin position="1"/>
        <end position="74"/>
    </location>
</feature>
<evidence type="ECO:0000313" key="3">
    <source>
        <dbReference type="EMBL" id="MBM3273929.1"/>
    </source>
</evidence>
<dbReference type="Proteomes" id="UP000703893">
    <property type="component" value="Unassembled WGS sequence"/>
</dbReference>
<dbReference type="GO" id="GO:0000160">
    <property type="term" value="P:phosphorelay signal transduction system"/>
    <property type="evidence" value="ECO:0007669"/>
    <property type="project" value="InterPro"/>
</dbReference>
<gene>
    <name evidence="3" type="ORF">FJZ00_02160</name>
</gene>
<dbReference type="InterPro" id="IPR011006">
    <property type="entry name" value="CheY-like_superfamily"/>
</dbReference>
<protein>
    <submittedName>
        <fullName evidence="3">Response regulator</fullName>
    </submittedName>
</protein>
<keyword evidence="1" id="KW-0597">Phosphoprotein</keyword>
<dbReference type="PROSITE" id="PS50110">
    <property type="entry name" value="RESPONSE_REGULATORY"/>
    <property type="match status" value="1"/>
</dbReference>
<evidence type="ECO:0000259" key="2">
    <source>
        <dbReference type="PROSITE" id="PS50110"/>
    </source>
</evidence>
<dbReference type="Pfam" id="PF00072">
    <property type="entry name" value="Response_reg"/>
    <property type="match status" value="1"/>
</dbReference>
<dbReference type="CDD" id="cd00156">
    <property type="entry name" value="REC"/>
    <property type="match status" value="1"/>
</dbReference>
<sequence>MRHDVVVLDVMMFGMSGIEAAGSLRARLTARGTRLVFMSVEPDALQAAERAFGDKATYLRKPVEPDVLLGAAWR</sequence>